<dbReference type="AlphaFoldDB" id="A0A369ATI1"/>
<dbReference type="EMBL" id="QPJW01000024">
    <property type="protein sequence ID" value="RCX12682.1"/>
    <property type="molecule type" value="Genomic_DNA"/>
</dbReference>
<dbReference type="InterPro" id="IPR036291">
    <property type="entry name" value="NAD(P)-bd_dom_sf"/>
</dbReference>
<accession>A0A369ATI1</accession>
<keyword evidence="3" id="KW-1185">Reference proteome</keyword>
<reference evidence="2 3" key="1">
    <citation type="submission" date="2018-07" db="EMBL/GenBank/DDBJ databases">
        <title>Genomic Encyclopedia of Type Strains, Phase III (KMG-III): the genomes of soil and plant-associated and newly described type strains.</title>
        <authorList>
            <person name="Whitman W."/>
        </authorList>
    </citation>
    <scope>NUCLEOTIDE SEQUENCE [LARGE SCALE GENOMIC DNA]</scope>
    <source>
        <strain evidence="2 3">CECT 8333</strain>
    </source>
</reference>
<proteinExistence type="predicted"/>
<dbReference type="Gene3D" id="3.40.50.720">
    <property type="entry name" value="NAD(P)-binding Rossmann-like Domain"/>
    <property type="match status" value="2"/>
</dbReference>
<protein>
    <submittedName>
        <fullName evidence="2">Dipicolinate synthase subunit A</fullName>
    </submittedName>
</protein>
<dbReference type="Pfam" id="PF16924">
    <property type="entry name" value="DpaA_N"/>
    <property type="match status" value="1"/>
</dbReference>
<dbReference type="NCBIfam" id="TIGR02853">
    <property type="entry name" value="spore_dpaA"/>
    <property type="match status" value="1"/>
</dbReference>
<sequence>MFHHFVGCGIRCSILYGLEGVPILMLTGLTIVFLGGDARQVEVINKCVELDAIVRVVGFETLESPLTGASLETLTPALLQEADVIVLPVVGCNDQGGIAAPFSTTDLVLKKEMFAAIKEETLVYTGMAKSYLKRMGAEYGFRLIELLDRDDVAIYNSIPTAEGAVMMAIQNTEITIHGSNCIVLGMGRTGFTLAKTLQGLGANVQVGVRKEADVARAVQMGWKPFVATDLNAYNSAIDLIFNTIPTMIVTAQIISKLPRQAVIIDLASAPGGSDFRFAEKRGIKALLAPGLPGIVAPKTAGIIIANTLCQSILEEFHLRGDEE</sequence>
<dbReference type="NCBIfam" id="NF006162">
    <property type="entry name" value="PRK08306.1"/>
    <property type="match status" value="1"/>
</dbReference>
<name>A0A369ATI1_9BACL</name>
<dbReference type="SUPFAM" id="SSF51735">
    <property type="entry name" value="NAD(P)-binding Rossmann-fold domains"/>
    <property type="match status" value="1"/>
</dbReference>
<feature type="domain" description="Dipicolinate synthase subunit A N-terminal" evidence="1">
    <location>
        <begin position="31"/>
        <end position="146"/>
    </location>
</feature>
<evidence type="ECO:0000313" key="2">
    <source>
        <dbReference type="EMBL" id="RCX12682.1"/>
    </source>
</evidence>
<dbReference type="InterPro" id="IPR031629">
    <property type="entry name" value="DpaA_N"/>
</dbReference>
<dbReference type="Proteomes" id="UP000253090">
    <property type="component" value="Unassembled WGS sequence"/>
</dbReference>
<gene>
    <name evidence="2" type="ORF">DFP94_1242</name>
</gene>
<dbReference type="InterPro" id="IPR014215">
    <property type="entry name" value="Dipicolinic_acid_synth_A"/>
</dbReference>
<evidence type="ECO:0000313" key="3">
    <source>
        <dbReference type="Proteomes" id="UP000253090"/>
    </source>
</evidence>
<evidence type="ECO:0000259" key="1">
    <source>
        <dbReference type="Pfam" id="PF16924"/>
    </source>
</evidence>
<comment type="caution">
    <text evidence="2">The sequence shown here is derived from an EMBL/GenBank/DDBJ whole genome shotgun (WGS) entry which is preliminary data.</text>
</comment>
<organism evidence="2 3">
    <name type="scientific">Fontibacillus phaseoli</name>
    <dbReference type="NCBI Taxonomy" id="1416533"/>
    <lineage>
        <taxon>Bacteria</taxon>
        <taxon>Bacillati</taxon>
        <taxon>Bacillota</taxon>
        <taxon>Bacilli</taxon>
        <taxon>Bacillales</taxon>
        <taxon>Paenibacillaceae</taxon>
        <taxon>Fontibacillus</taxon>
    </lineage>
</organism>